<accession>A0A831RZ17</accession>
<evidence type="ECO:0008006" key="3">
    <source>
        <dbReference type="Google" id="ProtNLM"/>
    </source>
</evidence>
<evidence type="ECO:0000256" key="1">
    <source>
        <dbReference type="SAM" id="SignalP"/>
    </source>
</evidence>
<feature type="signal peptide" evidence="1">
    <location>
        <begin position="1"/>
        <end position="28"/>
    </location>
</feature>
<name>A0A831RZ17_9GAMM</name>
<protein>
    <recommendedName>
        <fullName evidence="3">Secreted protein</fullName>
    </recommendedName>
</protein>
<comment type="caution">
    <text evidence="2">The sequence shown here is derived from an EMBL/GenBank/DDBJ whole genome shotgun (WGS) entry which is preliminary data.</text>
</comment>
<gene>
    <name evidence="2" type="ORF">ENJ12_12095</name>
</gene>
<dbReference type="Proteomes" id="UP000886339">
    <property type="component" value="Unassembled WGS sequence"/>
</dbReference>
<reference evidence="2" key="1">
    <citation type="journal article" date="2020" name="mSystems">
        <title>Genome- and Community-Level Interaction Insights into Carbon Utilization and Element Cycling Functions of Hydrothermarchaeota in Hydrothermal Sediment.</title>
        <authorList>
            <person name="Zhou Z."/>
            <person name="Liu Y."/>
            <person name="Xu W."/>
            <person name="Pan J."/>
            <person name="Luo Z.H."/>
            <person name="Li M."/>
        </authorList>
    </citation>
    <scope>NUCLEOTIDE SEQUENCE [LARGE SCALE GENOMIC DNA]</scope>
    <source>
        <strain evidence="2">HyVt-458</strain>
    </source>
</reference>
<dbReference type="AlphaFoldDB" id="A0A831RZ17"/>
<sequence length="119" mass="12485">MRKSFHRILVAVLVAALFTLGLQSVSFAGMPVDAGSVTTAAASVSPEMAAGHECSNCETAKDCCASQDCQTAPHCVSYNAIGGTTDIPAVDRRNILVKNSFDAVPASMLIPTIYRPPWA</sequence>
<organism evidence="2">
    <name type="scientific">Thiolapillus brandeum</name>
    <dbReference type="NCBI Taxonomy" id="1076588"/>
    <lineage>
        <taxon>Bacteria</taxon>
        <taxon>Pseudomonadati</taxon>
        <taxon>Pseudomonadota</taxon>
        <taxon>Gammaproteobacteria</taxon>
        <taxon>Chromatiales</taxon>
        <taxon>Sedimenticolaceae</taxon>
        <taxon>Thiolapillus</taxon>
    </lineage>
</organism>
<evidence type="ECO:0000313" key="2">
    <source>
        <dbReference type="EMBL" id="HEC07589.1"/>
    </source>
</evidence>
<proteinExistence type="predicted"/>
<feature type="chain" id="PRO_5032482901" description="Secreted protein" evidence="1">
    <location>
        <begin position="29"/>
        <end position="119"/>
    </location>
</feature>
<dbReference type="EMBL" id="DRLF01000416">
    <property type="protein sequence ID" value="HEC07589.1"/>
    <property type="molecule type" value="Genomic_DNA"/>
</dbReference>
<keyword evidence="1" id="KW-0732">Signal</keyword>